<keyword evidence="2" id="KW-0813">Transport</keyword>
<keyword evidence="8" id="KW-1185">Reference proteome</keyword>
<dbReference type="Pfam" id="PF23300">
    <property type="entry name" value="HEAT_Nup120"/>
    <property type="match status" value="1"/>
</dbReference>
<dbReference type="EMBL" id="ML220129">
    <property type="protein sequence ID" value="TGZ79732.1"/>
    <property type="molecule type" value="Genomic_DNA"/>
</dbReference>
<evidence type="ECO:0000259" key="6">
    <source>
        <dbReference type="Pfam" id="PF23300"/>
    </source>
</evidence>
<reference evidence="7 8" key="1">
    <citation type="submission" date="2019-04" db="EMBL/GenBank/DDBJ databases">
        <title>Comparative genomics and transcriptomics to analyze fruiting body development in filamentous ascomycetes.</title>
        <authorList>
            <consortium name="DOE Joint Genome Institute"/>
            <person name="Lutkenhaus R."/>
            <person name="Traeger S."/>
            <person name="Breuer J."/>
            <person name="Kuo A."/>
            <person name="Lipzen A."/>
            <person name="Pangilinan J."/>
            <person name="Dilworth D."/>
            <person name="Sandor L."/>
            <person name="Poggeler S."/>
            <person name="Barry K."/>
            <person name="Grigoriev I.V."/>
            <person name="Nowrousian M."/>
        </authorList>
    </citation>
    <scope>NUCLEOTIDE SEQUENCE [LARGE SCALE GENOMIC DNA]</scope>
    <source>
        <strain evidence="7 8">CBS 389.68</strain>
    </source>
</reference>
<evidence type="ECO:0000259" key="4">
    <source>
        <dbReference type="Pfam" id="PF11715"/>
    </source>
</evidence>
<evidence type="ECO:0008006" key="9">
    <source>
        <dbReference type="Google" id="ProtNLM"/>
    </source>
</evidence>
<accession>A0A4S2MTB2</accession>
<dbReference type="PANTHER" id="PTHR21286:SF0">
    <property type="entry name" value="NUCLEAR PORE COMPLEX PROTEIN NUP160"/>
    <property type="match status" value="1"/>
</dbReference>
<evidence type="ECO:0000256" key="1">
    <source>
        <dbReference type="ARBA" id="ARBA00004123"/>
    </source>
</evidence>
<evidence type="ECO:0000256" key="2">
    <source>
        <dbReference type="ARBA" id="ARBA00022448"/>
    </source>
</evidence>
<dbReference type="GO" id="GO:0005643">
    <property type="term" value="C:nuclear pore"/>
    <property type="evidence" value="ECO:0007669"/>
    <property type="project" value="UniProtKB-ARBA"/>
</dbReference>
<dbReference type="Pfam" id="PF11715">
    <property type="entry name" value="Beta-prop_Nup120_160"/>
    <property type="match status" value="1"/>
</dbReference>
<proteinExistence type="predicted"/>
<name>A0A4S2MTB2_9PEZI</name>
<dbReference type="InterPro" id="IPR056548">
    <property type="entry name" value="HEAT_Nup120"/>
</dbReference>
<dbReference type="InterPro" id="IPR021717">
    <property type="entry name" value="Nucleoporin_Nup160"/>
</dbReference>
<protein>
    <recommendedName>
        <fullName evidence="9">Nucleoporin Nup120/160-domain-containing protein</fullName>
    </recommendedName>
</protein>
<feature type="domain" description="Nucleoporin Nup120 helical" evidence="5">
    <location>
        <begin position="655"/>
        <end position="778"/>
    </location>
</feature>
<dbReference type="GO" id="GO:0017056">
    <property type="term" value="F:structural constituent of nuclear pore"/>
    <property type="evidence" value="ECO:0007669"/>
    <property type="project" value="TreeGrafter"/>
</dbReference>
<evidence type="ECO:0000313" key="8">
    <source>
        <dbReference type="Proteomes" id="UP000298138"/>
    </source>
</evidence>
<gene>
    <name evidence="7" type="ORF">EX30DRAFT_74495</name>
</gene>
<dbReference type="Pfam" id="PF21486">
    <property type="entry name" value="NUP120_helical"/>
    <property type="match status" value="1"/>
</dbReference>
<organism evidence="7 8">
    <name type="scientific">Ascodesmis nigricans</name>
    <dbReference type="NCBI Taxonomy" id="341454"/>
    <lineage>
        <taxon>Eukaryota</taxon>
        <taxon>Fungi</taxon>
        <taxon>Dikarya</taxon>
        <taxon>Ascomycota</taxon>
        <taxon>Pezizomycotina</taxon>
        <taxon>Pezizomycetes</taxon>
        <taxon>Pezizales</taxon>
        <taxon>Ascodesmidaceae</taxon>
        <taxon>Ascodesmis</taxon>
    </lineage>
</organism>
<evidence type="ECO:0000256" key="3">
    <source>
        <dbReference type="ARBA" id="ARBA00023242"/>
    </source>
</evidence>
<evidence type="ECO:0000313" key="7">
    <source>
        <dbReference type="EMBL" id="TGZ79732.1"/>
    </source>
</evidence>
<keyword evidence="3" id="KW-0539">Nucleus</keyword>
<dbReference type="Proteomes" id="UP000298138">
    <property type="component" value="Unassembled WGS sequence"/>
</dbReference>
<evidence type="ECO:0000259" key="5">
    <source>
        <dbReference type="Pfam" id="PF21486"/>
    </source>
</evidence>
<dbReference type="PANTHER" id="PTHR21286">
    <property type="entry name" value="NUCLEAR PORE COMPLEX PROTEIN NUP160"/>
    <property type="match status" value="1"/>
</dbReference>
<dbReference type="AlphaFoldDB" id="A0A4S2MTB2"/>
<dbReference type="STRING" id="341454.A0A4S2MTB2"/>
<dbReference type="InParanoid" id="A0A4S2MTB2"/>
<dbReference type="OrthoDB" id="67716at2759"/>
<feature type="domain" description="Nucleoporin nup120-like HEAT repeat" evidence="6">
    <location>
        <begin position="876"/>
        <end position="1041"/>
    </location>
</feature>
<dbReference type="InterPro" id="IPR048884">
    <property type="entry name" value="Nup120_helical"/>
</dbReference>
<feature type="domain" description="Nucleoporin Nup120/160 beta-propeller" evidence="4">
    <location>
        <begin position="82"/>
        <end position="593"/>
    </location>
</feature>
<sequence>MAGKLPCFLFKQTRVNFDWTDNRSPVSIDIHLPKHNTHPAKSIDFGSAQTRSITLDSEEKFKFSQHANAGSIYYRPSGRFPRCILWRVLEDWKALSITSVDFTRPDTQPEVTRTLRFLFPESIQPGSVGFADALDHDELVVYVLTTRGVLYTLILTPDMLTGTSRTVRLSEFCTTYAPSAFTLNTPHFVHPVNDRSLVVAMRDGSMLKLERQHPRTSLGPYTEKIFSESNYFGYLRAKLPWVGASTVPYRDGTVYSTTAVSALTHMPNSSPDAMEDERSPVQPLLFTACVDHTLKVWSLDQENLLFSVDLLNEPPTTSSKVRAWLDPSPSPLLAVIDRSFHPNHKFYLVSFSSASTGKFKFWGARYNPDGTFQGLQDLFPEKTFEAAPPSGTAPWIISEFRVTPASGPEETLFDLWVLWKSDTNFRIQNIQFDVNDIPSHWKHWATATTDSLYDLPRQSANSQTSEDVTDYWMKWIFYPGRFPDPVLESALLIYENNFVSTERLSSSKDPIQVRVGSVVASAVDLEALDRGLPDYEKYRNVLDMQWERYARLCTELDKARGEALSLVTDPLTGFVWTVNVDGITSLRECSETELIRYNIQGYKKNLDILSQRTPKKLGVQLQGDQLADVMILVNTSNMLLTSLADSARDKCVLRLSEEVVKEEIYSVEDQMAGVYEYCLNEEVPEETFIAIEEAFELIQDPDVAFQSIIDSLFHAGTNSGSSRLTSFGAKALVTGSQEMIQCNHQLLFGLIFLLIHVEFSEEAPYHRLSDPLNLYHRLLKCFREYEIMNWMARNAVPLASRTEDDEISQALTKLQVSEEAHLRHDRLGSALQLVLPLTLGPSSGPGRRSSISFSLFIRQFLAGLDLGDRGNGITNVVAALLRVNAAGAAASFSKFIPSSSWGTYMKARVNLKNKNFPAAATYFHKAAYGMAGGNRNQIADVGIFSNAFELEIATRGLAQYHLHVSKLFDSADSRTHVLEFTKTALTSTGLDDTLRLEILLQQFRSALKQSLFDDAYLALVRIPNKALQNSAIRDLATAMVEQNEGARLCAYPFLGLQDEVDAALEFKCQHIMDLSIAPPFHKVLYAWRIERGDYRGAASILYERLQRLQTANIGSKDPNSRVVTDAYLALINTLSCVDEDQAWILSTKRADAGEGTATGSIKRVRLESGMFCSFVIGTRRLMMK</sequence>
<dbReference type="InterPro" id="IPR059141">
    <property type="entry name" value="Beta-prop_Nup120_160"/>
</dbReference>
<comment type="subcellular location">
    <subcellularLocation>
        <location evidence="1">Nucleus</location>
    </subcellularLocation>
</comment>